<evidence type="ECO:0008006" key="3">
    <source>
        <dbReference type="Google" id="ProtNLM"/>
    </source>
</evidence>
<dbReference type="Pfam" id="PF14009">
    <property type="entry name" value="PADRE"/>
    <property type="match status" value="1"/>
</dbReference>
<dbReference type="PANTHER" id="PTHR33052">
    <property type="entry name" value="DUF4228 DOMAIN PROTEIN-RELATED"/>
    <property type="match status" value="1"/>
</dbReference>
<reference evidence="1" key="1">
    <citation type="journal article" date="2023" name="Plant J.">
        <title>The genome of the king protea, Protea cynaroides.</title>
        <authorList>
            <person name="Chang J."/>
            <person name="Duong T.A."/>
            <person name="Schoeman C."/>
            <person name="Ma X."/>
            <person name="Roodt D."/>
            <person name="Barker N."/>
            <person name="Li Z."/>
            <person name="Van de Peer Y."/>
            <person name="Mizrachi E."/>
        </authorList>
    </citation>
    <scope>NUCLEOTIDE SEQUENCE</scope>
    <source>
        <tissue evidence="1">Young leaves</tissue>
    </source>
</reference>
<evidence type="ECO:0000313" key="2">
    <source>
        <dbReference type="Proteomes" id="UP001141806"/>
    </source>
</evidence>
<dbReference type="OrthoDB" id="1921976at2759"/>
<accession>A0A9Q0GYR6</accession>
<name>A0A9Q0GYR6_9MAGN</name>
<sequence length="196" mass="21880">MGNHIPRRRSDNSGKVKVIMHDGTVHEFDQPLAVAELMLEHPQQAVVEFPSVMAGNRAVPLPADKKLESQKIYLMLPMKGGKVAALSADGARHILSKAKSLLRSQFFLSSAKILPLFARIFPSGIRMEGNVIVSHGQDFSQLEKPEMGNKLGTLLEALEERPEFLSKQFSGKGWKPTLDTIKEKAMEKKVPHWLFQ</sequence>
<organism evidence="1 2">
    <name type="scientific">Protea cynaroides</name>
    <dbReference type="NCBI Taxonomy" id="273540"/>
    <lineage>
        <taxon>Eukaryota</taxon>
        <taxon>Viridiplantae</taxon>
        <taxon>Streptophyta</taxon>
        <taxon>Embryophyta</taxon>
        <taxon>Tracheophyta</taxon>
        <taxon>Spermatophyta</taxon>
        <taxon>Magnoliopsida</taxon>
        <taxon>Proteales</taxon>
        <taxon>Proteaceae</taxon>
        <taxon>Protea</taxon>
    </lineage>
</organism>
<dbReference type="AlphaFoldDB" id="A0A9Q0GYR6"/>
<dbReference type="Proteomes" id="UP001141806">
    <property type="component" value="Unassembled WGS sequence"/>
</dbReference>
<gene>
    <name evidence="1" type="ORF">NE237_013505</name>
</gene>
<keyword evidence="2" id="KW-1185">Reference proteome</keyword>
<comment type="caution">
    <text evidence="1">The sequence shown here is derived from an EMBL/GenBank/DDBJ whole genome shotgun (WGS) entry which is preliminary data.</text>
</comment>
<proteinExistence type="predicted"/>
<dbReference type="EMBL" id="JAMYWD010000011">
    <property type="protein sequence ID" value="KAJ4956722.1"/>
    <property type="molecule type" value="Genomic_DNA"/>
</dbReference>
<protein>
    <recommendedName>
        <fullName evidence="3">Multidrug resistance protein ABC transporter family protein</fullName>
    </recommendedName>
</protein>
<dbReference type="InterPro" id="IPR025322">
    <property type="entry name" value="PADRE_dom"/>
</dbReference>
<evidence type="ECO:0000313" key="1">
    <source>
        <dbReference type="EMBL" id="KAJ4956722.1"/>
    </source>
</evidence>